<evidence type="ECO:0008006" key="3">
    <source>
        <dbReference type="Google" id="ProtNLM"/>
    </source>
</evidence>
<accession>A0A1X6ZUQ4</accession>
<evidence type="ECO:0000313" key="1">
    <source>
        <dbReference type="EMBL" id="SLN61964.1"/>
    </source>
</evidence>
<proteinExistence type="predicted"/>
<protein>
    <recommendedName>
        <fullName evidence="3">Autotransporter domain-containing protein</fullName>
    </recommendedName>
</protein>
<organism evidence="1 2">
    <name type="scientific">Roseovarius albus</name>
    <dbReference type="NCBI Taxonomy" id="1247867"/>
    <lineage>
        <taxon>Bacteria</taxon>
        <taxon>Pseudomonadati</taxon>
        <taxon>Pseudomonadota</taxon>
        <taxon>Alphaproteobacteria</taxon>
        <taxon>Rhodobacterales</taxon>
        <taxon>Roseobacteraceae</taxon>
        <taxon>Roseovarius</taxon>
    </lineage>
</organism>
<name>A0A1X6ZUQ4_9RHOB</name>
<sequence length="138" mass="14992">MRTAVGLEWIYDLGDTNKGIGTGSDQLGPLAGVAFANSKTGLTLIPLIQHFESYNGDADISQTAIRLIALQPFGEGWWVKADLKTPYDWENNAWPASAEVQVGKNLNDKVAMYADVLLGLGDDRAFEQGVGVGVRFKY</sequence>
<evidence type="ECO:0000313" key="2">
    <source>
        <dbReference type="Proteomes" id="UP000193061"/>
    </source>
</evidence>
<reference evidence="1 2" key="1">
    <citation type="submission" date="2017-03" db="EMBL/GenBank/DDBJ databases">
        <authorList>
            <person name="Afonso C.L."/>
            <person name="Miller P.J."/>
            <person name="Scott M.A."/>
            <person name="Spackman E."/>
            <person name="Goraichik I."/>
            <person name="Dimitrov K.M."/>
            <person name="Suarez D.L."/>
            <person name="Swayne D.E."/>
        </authorList>
    </citation>
    <scope>NUCLEOTIDE SEQUENCE [LARGE SCALE GENOMIC DNA]</scope>
    <source>
        <strain evidence="1 2">CECT 7450</strain>
    </source>
</reference>
<dbReference type="EMBL" id="FWFX01000011">
    <property type="protein sequence ID" value="SLN61964.1"/>
    <property type="molecule type" value="Genomic_DNA"/>
</dbReference>
<dbReference type="OrthoDB" id="7701610at2"/>
<keyword evidence="2" id="KW-1185">Reference proteome</keyword>
<dbReference type="AlphaFoldDB" id="A0A1X6ZUQ4"/>
<dbReference type="RefSeq" id="WP_085806911.1">
    <property type="nucleotide sequence ID" value="NZ_FWFX01000011.1"/>
</dbReference>
<dbReference type="Proteomes" id="UP000193061">
    <property type="component" value="Unassembled WGS sequence"/>
</dbReference>
<gene>
    <name evidence="1" type="ORF">ROA7450_03232</name>
</gene>